<dbReference type="EMBL" id="CP012523">
    <property type="protein sequence ID" value="ALC38627.1"/>
    <property type="molecule type" value="Genomic_DNA"/>
</dbReference>
<reference evidence="2 3" key="1">
    <citation type="submission" date="2015-08" db="EMBL/GenBank/DDBJ databases">
        <title>Ancestral chromatin configuration constrains chromatin evolution on differentiating sex chromosomes in Drosophila.</title>
        <authorList>
            <person name="Zhou Q."/>
            <person name="Bachtrog D."/>
        </authorList>
    </citation>
    <scope>NUCLEOTIDE SEQUENCE [LARGE SCALE GENOMIC DNA]</scope>
    <source>
        <tissue evidence="2">Whole larvae</tissue>
    </source>
</reference>
<feature type="compositionally biased region" description="Acidic residues" evidence="1">
    <location>
        <begin position="72"/>
        <end position="83"/>
    </location>
</feature>
<dbReference type="AlphaFoldDB" id="A0A0M4E7B4"/>
<gene>
    <name evidence="2" type="ORF">Dbus_chr2Lg712</name>
</gene>
<proteinExistence type="predicted"/>
<organism evidence="2 3">
    <name type="scientific">Drosophila busckii</name>
    <name type="common">Fruit fly</name>
    <dbReference type="NCBI Taxonomy" id="30019"/>
    <lineage>
        <taxon>Eukaryota</taxon>
        <taxon>Metazoa</taxon>
        <taxon>Ecdysozoa</taxon>
        <taxon>Arthropoda</taxon>
        <taxon>Hexapoda</taxon>
        <taxon>Insecta</taxon>
        <taxon>Pterygota</taxon>
        <taxon>Neoptera</taxon>
        <taxon>Endopterygota</taxon>
        <taxon>Diptera</taxon>
        <taxon>Brachycera</taxon>
        <taxon>Muscomorpha</taxon>
        <taxon>Ephydroidea</taxon>
        <taxon>Drosophilidae</taxon>
        <taxon>Drosophila</taxon>
    </lineage>
</organism>
<name>A0A0M4E7B4_DROBS</name>
<keyword evidence="3" id="KW-1185">Reference proteome</keyword>
<dbReference type="Proteomes" id="UP000494163">
    <property type="component" value="Chromosome 2L"/>
</dbReference>
<feature type="compositionally biased region" description="Low complexity" evidence="1">
    <location>
        <begin position="58"/>
        <end position="71"/>
    </location>
</feature>
<dbReference type="OrthoDB" id="7871672at2759"/>
<feature type="compositionally biased region" description="Polar residues" evidence="1">
    <location>
        <begin position="36"/>
        <end position="49"/>
    </location>
</feature>
<evidence type="ECO:0000256" key="1">
    <source>
        <dbReference type="SAM" id="MobiDB-lite"/>
    </source>
</evidence>
<evidence type="ECO:0000313" key="2">
    <source>
        <dbReference type="EMBL" id="ALC38627.1"/>
    </source>
</evidence>
<protein>
    <submittedName>
        <fullName evidence="2">Maker433</fullName>
    </submittedName>
</protein>
<accession>A0A0M4E7B4</accession>
<sequence>MHLLPSIVSANLKRSHLLIMPSAAKIPHIVGDDSDSTCSEADSVNTMENDSVDLPTEGSGSESDKQTSSTSDSDDDSDSEDFSPDVPDNGYNVIYASPECAPESVPKELVEEQLIEKQLIEEQPVIGSADEQVALHEPELAAAVEQPKPEQVDPVGVDASETQVK</sequence>
<feature type="region of interest" description="Disordered" evidence="1">
    <location>
        <begin position="28"/>
        <end position="97"/>
    </location>
</feature>
<evidence type="ECO:0000313" key="3">
    <source>
        <dbReference type="Proteomes" id="UP000494163"/>
    </source>
</evidence>
<feature type="region of interest" description="Disordered" evidence="1">
    <location>
        <begin position="141"/>
        <end position="165"/>
    </location>
</feature>